<dbReference type="Gene3D" id="3.20.80.10">
    <property type="entry name" value="Regulatory factor, effector binding domain"/>
    <property type="match status" value="1"/>
</dbReference>
<keyword evidence="3" id="KW-1185">Reference proteome</keyword>
<dbReference type="OrthoDB" id="6424451at2759"/>
<dbReference type="InterPro" id="IPR011256">
    <property type="entry name" value="Reg_factor_effector_dom_sf"/>
</dbReference>
<comment type="similarity">
    <text evidence="1">Belongs to the HEBP family.</text>
</comment>
<evidence type="ECO:0008006" key="4">
    <source>
        <dbReference type="Google" id="ProtNLM"/>
    </source>
</evidence>
<dbReference type="PANTHER" id="PTHR11220">
    <property type="entry name" value="HEME-BINDING PROTEIN-RELATED"/>
    <property type="match status" value="1"/>
</dbReference>
<dbReference type="AlphaFoldDB" id="A0A9D4H5V6"/>
<evidence type="ECO:0000313" key="3">
    <source>
        <dbReference type="Proteomes" id="UP000828390"/>
    </source>
</evidence>
<name>A0A9D4H5V6_DREPO</name>
<protein>
    <recommendedName>
        <fullName evidence="4">SOUL heme-binding protein</fullName>
    </recommendedName>
</protein>
<proteinExistence type="inferred from homology"/>
<accession>A0A9D4H5V6</accession>
<dbReference type="Pfam" id="PF04832">
    <property type="entry name" value="SOUL"/>
    <property type="match status" value="1"/>
</dbReference>
<dbReference type="PANTHER" id="PTHR11220:SF1">
    <property type="entry name" value="HEME-BINDING PROTEIN 2"/>
    <property type="match status" value="1"/>
</dbReference>
<evidence type="ECO:0000313" key="2">
    <source>
        <dbReference type="EMBL" id="KAH3827998.1"/>
    </source>
</evidence>
<evidence type="ECO:0000256" key="1">
    <source>
        <dbReference type="ARBA" id="ARBA00009817"/>
    </source>
</evidence>
<sequence length="211" mass="23779">MISCRSRLFAREVGLLLNCRGPSARSMSYQRTAGESGVERPPYTVVDSRDGYEERKYVAAKWVSTTVESMTRQSAVSTAFQRLFNYISGENDLKTKVDMTAPVATRIVPGAGPNCESTFTVSFYIPPKHQKSAPAPTRNGVFIESFPQMTVYASGFGGFADDGHWVEHARELSEKLKQKNIHREFYFTAGYDSPFKMSNRLNEVWFVKKDS</sequence>
<reference evidence="2" key="1">
    <citation type="journal article" date="2019" name="bioRxiv">
        <title>The Genome of the Zebra Mussel, Dreissena polymorpha: A Resource for Invasive Species Research.</title>
        <authorList>
            <person name="McCartney M.A."/>
            <person name="Auch B."/>
            <person name="Kono T."/>
            <person name="Mallez S."/>
            <person name="Zhang Y."/>
            <person name="Obille A."/>
            <person name="Becker A."/>
            <person name="Abrahante J.E."/>
            <person name="Garbe J."/>
            <person name="Badalamenti J.P."/>
            <person name="Herman A."/>
            <person name="Mangelson H."/>
            <person name="Liachko I."/>
            <person name="Sullivan S."/>
            <person name="Sone E.D."/>
            <person name="Koren S."/>
            <person name="Silverstein K.A.T."/>
            <person name="Beckman K.B."/>
            <person name="Gohl D.M."/>
        </authorList>
    </citation>
    <scope>NUCLEOTIDE SEQUENCE</scope>
    <source>
        <strain evidence="2">Duluth1</strain>
        <tissue evidence="2">Whole animal</tissue>
    </source>
</reference>
<dbReference type="EMBL" id="JAIWYP010000005">
    <property type="protein sequence ID" value="KAH3827998.1"/>
    <property type="molecule type" value="Genomic_DNA"/>
</dbReference>
<dbReference type="FunFam" id="3.20.80.10:FF:000002">
    <property type="entry name" value="Heme-binding protein 2"/>
    <property type="match status" value="1"/>
</dbReference>
<dbReference type="GO" id="GO:0020037">
    <property type="term" value="F:heme binding"/>
    <property type="evidence" value="ECO:0007669"/>
    <property type="project" value="TreeGrafter"/>
</dbReference>
<dbReference type="Proteomes" id="UP000828390">
    <property type="component" value="Unassembled WGS sequence"/>
</dbReference>
<dbReference type="InterPro" id="IPR006917">
    <property type="entry name" value="SOUL_heme-bd"/>
</dbReference>
<gene>
    <name evidence="2" type="ORF">DPMN_129946</name>
</gene>
<comment type="caution">
    <text evidence="2">The sequence shown here is derived from an EMBL/GenBank/DDBJ whole genome shotgun (WGS) entry which is preliminary data.</text>
</comment>
<reference evidence="2" key="2">
    <citation type="submission" date="2020-11" db="EMBL/GenBank/DDBJ databases">
        <authorList>
            <person name="McCartney M.A."/>
            <person name="Auch B."/>
            <person name="Kono T."/>
            <person name="Mallez S."/>
            <person name="Becker A."/>
            <person name="Gohl D.M."/>
            <person name="Silverstein K.A.T."/>
            <person name="Koren S."/>
            <person name="Bechman K.B."/>
            <person name="Herman A."/>
            <person name="Abrahante J.E."/>
            <person name="Garbe J."/>
        </authorList>
    </citation>
    <scope>NUCLEOTIDE SEQUENCE</scope>
    <source>
        <strain evidence="2">Duluth1</strain>
        <tissue evidence="2">Whole animal</tissue>
    </source>
</reference>
<dbReference type="SUPFAM" id="SSF55136">
    <property type="entry name" value="Probable bacterial effector-binding domain"/>
    <property type="match status" value="1"/>
</dbReference>
<organism evidence="2 3">
    <name type="scientific">Dreissena polymorpha</name>
    <name type="common">Zebra mussel</name>
    <name type="synonym">Mytilus polymorpha</name>
    <dbReference type="NCBI Taxonomy" id="45954"/>
    <lineage>
        <taxon>Eukaryota</taxon>
        <taxon>Metazoa</taxon>
        <taxon>Spiralia</taxon>
        <taxon>Lophotrochozoa</taxon>
        <taxon>Mollusca</taxon>
        <taxon>Bivalvia</taxon>
        <taxon>Autobranchia</taxon>
        <taxon>Heteroconchia</taxon>
        <taxon>Euheterodonta</taxon>
        <taxon>Imparidentia</taxon>
        <taxon>Neoheterodontei</taxon>
        <taxon>Myida</taxon>
        <taxon>Dreissenoidea</taxon>
        <taxon>Dreissenidae</taxon>
        <taxon>Dreissena</taxon>
    </lineage>
</organism>